<dbReference type="AlphaFoldDB" id="A0A1A8TPS6"/>
<gene>
    <name evidence="10" type="primary">macB</name>
    <name evidence="10" type="ORF">MAQ5080_03311</name>
</gene>
<keyword evidence="11" id="KW-1185">Reference proteome</keyword>
<dbReference type="PANTHER" id="PTHR30489">
    <property type="entry name" value="LIPOPROTEIN-RELEASING SYSTEM TRANSMEMBRANE PROTEIN LOLE"/>
    <property type="match status" value="1"/>
</dbReference>
<dbReference type="EMBL" id="FLOC01000025">
    <property type="protein sequence ID" value="SBS35922.1"/>
    <property type="molecule type" value="Genomic_DNA"/>
</dbReference>
<evidence type="ECO:0000259" key="8">
    <source>
        <dbReference type="Pfam" id="PF02687"/>
    </source>
</evidence>
<dbReference type="GO" id="GO:0016787">
    <property type="term" value="F:hydrolase activity"/>
    <property type="evidence" value="ECO:0007669"/>
    <property type="project" value="UniProtKB-KW"/>
</dbReference>
<keyword evidence="6 7" id="KW-0472">Membrane</keyword>
<dbReference type="InterPro" id="IPR051447">
    <property type="entry name" value="Lipoprotein-release_system"/>
</dbReference>
<evidence type="ECO:0000256" key="7">
    <source>
        <dbReference type="SAM" id="Phobius"/>
    </source>
</evidence>
<accession>A0A1A8TPS6</accession>
<dbReference type="GO" id="GO:0005524">
    <property type="term" value="F:ATP binding"/>
    <property type="evidence" value="ECO:0007669"/>
    <property type="project" value="UniProtKB-KW"/>
</dbReference>
<sequence length="424" mass="46392">MNAHSHLPFVMLVRLAWRNLWRYPRRTIITLSSIALGFGLAVFSIGLGDGSHNSMIRNAIKLGNGHITIQLEGYQQAPANHKFLAQGILAQMQLEQLLPQDVIAPRVSLQVLASTAANSLGTAMISVQGEHDPLVGILIPMLQQGQWLEEEDERGVWIGSGMARRLKLKLGGKLVIMAGTQSGDTQAQLARVRGIYHSGVDEVDNFLVVSHLNLGQKFLVTEGGVDSAEPMTSLAIYLTEPSQLIEKQQHIQSVFSGQAIEVLTWQQVMPELVQFIAIDDAGNYVFLLLILVMVTFGIINTVLMSVLERTREFGLLRALGLSRKQLMLLVMVESLLLSVVSLGAGWLVGGGAHWWFSHHGIDMASLMEGGNAMMGTFMDSTIYTELSADRVWQLSAIVFATTLASGLYPAYKAARVPPVEALRT</sequence>
<dbReference type="PANTHER" id="PTHR30489:SF0">
    <property type="entry name" value="LIPOPROTEIN-RELEASING SYSTEM TRANSMEMBRANE PROTEIN LOLE"/>
    <property type="match status" value="1"/>
</dbReference>
<dbReference type="Pfam" id="PF02687">
    <property type="entry name" value="FtsX"/>
    <property type="match status" value="1"/>
</dbReference>
<dbReference type="Pfam" id="PF12704">
    <property type="entry name" value="MacB_PCD"/>
    <property type="match status" value="1"/>
</dbReference>
<organism evidence="10 11">
    <name type="scientific">Marinomonas aquimarina</name>
    <dbReference type="NCBI Taxonomy" id="295068"/>
    <lineage>
        <taxon>Bacteria</taxon>
        <taxon>Pseudomonadati</taxon>
        <taxon>Pseudomonadota</taxon>
        <taxon>Gammaproteobacteria</taxon>
        <taxon>Oceanospirillales</taxon>
        <taxon>Oceanospirillaceae</taxon>
        <taxon>Marinomonas</taxon>
    </lineage>
</organism>
<feature type="transmembrane region" description="Helical" evidence="7">
    <location>
        <begin position="28"/>
        <end position="48"/>
    </location>
</feature>
<evidence type="ECO:0000256" key="1">
    <source>
        <dbReference type="ARBA" id="ARBA00004651"/>
    </source>
</evidence>
<evidence type="ECO:0000313" key="11">
    <source>
        <dbReference type="Proteomes" id="UP000092627"/>
    </source>
</evidence>
<dbReference type="InterPro" id="IPR025857">
    <property type="entry name" value="MacB_PCD"/>
</dbReference>
<dbReference type="GO" id="GO:0044874">
    <property type="term" value="P:lipoprotein localization to outer membrane"/>
    <property type="evidence" value="ECO:0007669"/>
    <property type="project" value="TreeGrafter"/>
</dbReference>
<keyword evidence="3" id="KW-1003">Cell membrane</keyword>
<comment type="subcellular location">
    <subcellularLocation>
        <location evidence="1">Cell membrane</location>
        <topology evidence="1">Multi-pass membrane protein</topology>
    </subcellularLocation>
</comment>
<evidence type="ECO:0000256" key="3">
    <source>
        <dbReference type="ARBA" id="ARBA00022475"/>
    </source>
</evidence>
<feature type="transmembrane region" description="Helical" evidence="7">
    <location>
        <begin position="328"/>
        <end position="348"/>
    </location>
</feature>
<comment type="similarity">
    <text evidence="2">Belongs to the ABC-4 integral membrane protein family. LolC/E subfamily.</text>
</comment>
<dbReference type="RefSeq" id="WP_067213299.1">
    <property type="nucleotide sequence ID" value="NZ_FLOC01000025.1"/>
</dbReference>
<dbReference type="STRING" id="295068.MAQ5080_03311"/>
<feature type="domain" description="MacB-like periplasmic core" evidence="9">
    <location>
        <begin position="27"/>
        <end position="222"/>
    </location>
</feature>
<keyword evidence="10" id="KW-0378">Hydrolase</keyword>
<evidence type="ECO:0000256" key="5">
    <source>
        <dbReference type="ARBA" id="ARBA00022989"/>
    </source>
</evidence>
<dbReference type="OrthoDB" id="9770036at2"/>
<dbReference type="EC" id="3.6.3.-" evidence="10"/>
<feature type="domain" description="ABC3 transporter permease C-terminal" evidence="8">
    <location>
        <begin position="285"/>
        <end position="418"/>
    </location>
</feature>
<dbReference type="InterPro" id="IPR003838">
    <property type="entry name" value="ABC3_permease_C"/>
</dbReference>
<evidence type="ECO:0000313" key="10">
    <source>
        <dbReference type="EMBL" id="SBS35922.1"/>
    </source>
</evidence>
<feature type="transmembrane region" description="Helical" evidence="7">
    <location>
        <begin position="391"/>
        <end position="411"/>
    </location>
</feature>
<dbReference type="Proteomes" id="UP000092627">
    <property type="component" value="Unassembled WGS sequence"/>
</dbReference>
<evidence type="ECO:0000256" key="4">
    <source>
        <dbReference type="ARBA" id="ARBA00022692"/>
    </source>
</evidence>
<name>A0A1A8TPS6_9GAMM</name>
<evidence type="ECO:0000259" key="9">
    <source>
        <dbReference type="Pfam" id="PF12704"/>
    </source>
</evidence>
<proteinExistence type="inferred from homology"/>
<evidence type="ECO:0000256" key="6">
    <source>
        <dbReference type="ARBA" id="ARBA00023136"/>
    </source>
</evidence>
<keyword evidence="10" id="KW-0547">Nucleotide-binding</keyword>
<protein>
    <submittedName>
        <fullName evidence="10">Macrolide export ATP-binding/permease protein MacB</fullName>
        <ecNumber evidence="10">3.6.3.-</ecNumber>
    </submittedName>
</protein>
<keyword evidence="4 7" id="KW-0812">Transmembrane</keyword>
<reference evidence="10 11" key="1">
    <citation type="submission" date="2016-06" db="EMBL/GenBank/DDBJ databases">
        <authorList>
            <person name="Kjaerup R.B."/>
            <person name="Dalgaard T.S."/>
            <person name="Juul-Madsen H.R."/>
        </authorList>
    </citation>
    <scope>NUCLEOTIDE SEQUENCE [LARGE SCALE GENOMIC DNA]</scope>
    <source>
        <strain evidence="10 11">CECT 5080</strain>
    </source>
</reference>
<dbReference type="GO" id="GO:0098797">
    <property type="term" value="C:plasma membrane protein complex"/>
    <property type="evidence" value="ECO:0007669"/>
    <property type="project" value="TreeGrafter"/>
</dbReference>
<evidence type="ECO:0000256" key="2">
    <source>
        <dbReference type="ARBA" id="ARBA00005236"/>
    </source>
</evidence>
<feature type="transmembrane region" description="Helical" evidence="7">
    <location>
        <begin position="284"/>
        <end position="307"/>
    </location>
</feature>
<keyword evidence="10" id="KW-0067">ATP-binding</keyword>
<keyword evidence="5 7" id="KW-1133">Transmembrane helix</keyword>